<evidence type="ECO:0008006" key="3">
    <source>
        <dbReference type="Google" id="ProtNLM"/>
    </source>
</evidence>
<gene>
    <name evidence="1" type="ORF">GN958_ATG03726</name>
</gene>
<accession>A0A8S9V4Q9</accession>
<dbReference type="EMBL" id="JAACNO010000517">
    <property type="protein sequence ID" value="KAF4147097.1"/>
    <property type="molecule type" value="Genomic_DNA"/>
</dbReference>
<proteinExistence type="predicted"/>
<dbReference type="Gene3D" id="2.40.50.40">
    <property type="match status" value="1"/>
</dbReference>
<dbReference type="AlphaFoldDB" id="A0A8S9V4Q9"/>
<dbReference type="SUPFAM" id="SSF54160">
    <property type="entry name" value="Chromo domain-like"/>
    <property type="match status" value="1"/>
</dbReference>
<dbReference type="InterPro" id="IPR016197">
    <property type="entry name" value="Chromo-like_dom_sf"/>
</dbReference>
<dbReference type="Proteomes" id="UP000704712">
    <property type="component" value="Unassembled WGS sequence"/>
</dbReference>
<evidence type="ECO:0000313" key="1">
    <source>
        <dbReference type="EMBL" id="KAF4147097.1"/>
    </source>
</evidence>
<comment type="caution">
    <text evidence="1">The sequence shown here is derived from an EMBL/GenBank/DDBJ whole genome shotgun (WGS) entry which is preliminary data.</text>
</comment>
<evidence type="ECO:0000313" key="2">
    <source>
        <dbReference type="Proteomes" id="UP000704712"/>
    </source>
</evidence>
<organism evidence="1 2">
    <name type="scientific">Phytophthora infestans</name>
    <name type="common">Potato late blight agent</name>
    <name type="synonym">Botrytis infestans</name>
    <dbReference type="NCBI Taxonomy" id="4787"/>
    <lineage>
        <taxon>Eukaryota</taxon>
        <taxon>Sar</taxon>
        <taxon>Stramenopiles</taxon>
        <taxon>Oomycota</taxon>
        <taxon>Peronosporomycetes</taxon>
        <taxon>Peronosporales</taxon>
        <taxon>Peronosporaceae</taxon>
        <taxon>Phytophthora</taxon>
    </lineage>
</organism>
<sequence>MQLEVAKPAPVPSSSASANMLANRPAKMMITKYLTKWKEFTYMHASWETKQVLLDLDPLMNKH</sequence>
<reference evidence="1" key="1">
    <citation type="submission" date="2020-03" db="EMBL/GenBank/DDBJ databases">
        <title>Hybrid Assembly of Korean Phytophthora infestans isolates.</title>
        <authorList>
            <person name="Prokchorchik M."/>
            <person name="Lee Y."/>
            <person name="Seo J."/>
            <person name="Cho J.-H."/>
            <person name="Park Y.-E."/>
            <person name="Jang D.-C."/>
            <person name="Im J.-S."/>
            <person name="Choi J.-G."/>
            <person name="Park H.-J."/>
            <person name="Lee G.-B."/>
            <person name="Lee Y.-G."/>
            <person name="Hong S.-Y."/>
            <person name="Cho K."/>
            <person name="Sohn K.H."/>
        </authorList>
    </citation>
    <scope>NUCLEOTIDE SEQUENCE</scope>
    <source>
        <strain evidence="1">KR_2_A2</strain>
    </source>
</reference>
<protein>
    <recommendedName>
        <fullName evidence="3">Chromo domain-containing protein</fullName>
    </recommendedName>
</protein>
<name>A0A8S9V4Q9_PHYIN</name>